<keyword evidence="2" id="KW-1185">Reference proteome</keyword>
<reference evidence="1 2" key="1">
    <citation type="submission" date="2021-03" db="EMBL/GenBank/DDBJ databases">
        <authorList>
            <person name="So Y."/>
        </authorList>
    </citation>
    <scope>NUCLEOTIDE SEQUENCE [LARGE SCALE GENOMIC DNA]</scope>
    <source>
        <strain evidence="1 2">SSH11</strain>
    </source>
</reference>
<gene>
    <name evidence="1" type="ORF">J8J14_19470</name>
</gene>
<organism evidence="1 2">
    <name type="scientific">Pararoseomonas baculiformis</name>
    <dbReference type="NCBI Taxonomy" id="2820812"/>
    <lineage>
        <taxon>Bacteria</taxon>
        <taxon>Pseudomonadati</taxon>
        <taxon>Pseudomonadota</taxon>
        <taxon>Alphaproteobacteria</taxon>
        <taxon>Acetobacterales</taxon>
        <taxon>Acetobacteraceae</taxon>
        <taxon>Pararoseomonas</taxon>
    </lineage>
</organism>
<dbReference type="RefSeq" id="WP_209381228.1">
    <property type="nucleotide sequence ID" value="NZ_JAGIZB010000023.1"/>
</dbReference>
<dbReference type="EMBL" id="JAGIZB010000023">
    <property type="protein sequence ID" value="MBP0446960.1"/>
    <property type="molecule type" value="Genomic_DNA"/>
</dbReference>
<dbReference type="Proteomes" id="UP000681594">
    <property type="component" value="Unassembled WGS sequence"/>
</dbReference>
<accession>A0ABS4AIX7</accession>
<comment type="caution">
    <text evidence="1">The sequence shown here is derived from an EMBL/GenBank/DDBJ whole genome shotgun (WGS) entry which is preliminary data.</text>
</comment>
<dbReference type="Gene3D" id="3.40.50.2000">
    <property type="entry name" value="Glycogen Phosphorylase B"/>
    <property type="match status" value="1"/>
</dbReference>
<name>A0ABS4AIX7_9PROT</name>
<evidence type="ECO:0000313" key="2">
    <source>
        <dbReference type="Proteomes" id="UP000681594"/>
    </source>
</evidence>
<dbReference type="SUPFAM" id="SSF53756">
    <property type="entry name" value="UDP-Glycosyltransferase/glycogen phosphorylase"/>
    <property type="match status" value="1"/>
</dbReference>
<protein>
    <submittedName>
        <fullName evidence="1">Uncharacterized protein</fullName>
    </submittedName>
</protein>
<sequence length="370" mass="41027">MDDDPRISPVQNPSRPRRMLWVVNHKALIAAELPILRSLGYEIFVPKIIPGPGPFRSGAVTWDYDATLTIPIDALDILNGHEFYERNWTPTLRRIINSHFDVAVVSLSAFAAPFESAIKHFAGKVLARTFGLEHPRTYSDILDYVGKSRILDDIPRLGERYAFVQGYSNLAEIEPAALGRNAVTVTLPLAPMCYDYENTWTGKGGHAVMLCPSITDGYYQRIYNGLKENFGDLPHLIFGRQIAPVADAAVLPYMSDEGLFKLYAEAPVFIYPHTEPRHIHYSPIEAMVVGTPVLYLKGSLSDTLASHAPLPGRCDDVKQMHAKAKRLLSGDHGLATDIQNGQHVIIAQFAAELARRQWASVLGVTPSCAR</sequence>
<evidence type="ECO:0000313" key="1">
    <source>
        <dbReference type="EMBL" id="MBP0446960.1"/>
    </source>
</evidence>
<proteinExistence type="predicted"/>